<sequence>MRLYDLIQNNKKLTFIDPFTDRSYGVADFHHSLVIDDRQALVFIYADNLIGSIEVFLNFLGSRFTVSLLSPQLSPVYKQELEEVYQPYYIYDPSRTEIPGFDIHEASSRIRLFQHQLKPDYPIHPDIKLLLSTSGTTGSPKFVKLSEENLIHNAEAILEFLPIREDDITPLNVPVIFVYGLSIFTTNALKAGTIICTNRDVLQKEFWDDFVKYQFSSLGGVPYVYEMLQRIDFFKKEYPFLRYMTQTGGILNQTLAKVIEEYVAPRGQQFFVMYGQTEAAGRMAYLSPADLKTKNTSIGRPIRNGSFQIDPSTRELLYSGPNVFGGYATKSADLNTFQPGDVLYTGDIAEKDEEGYYYIIGRIKRIVKLLGTRFNLDEIELIIKNAFNGETFACIGVEDKHLLVIHLNQDLKDEEIKQFLKTKLNLHPSIIKIKQVSKIPLTPNGKVDYTSARSLYQQV</sequence>
<comment type="similarity">
    <text evidence="1">Belongs to the ATP-dependent AMP-binding enzyme family.</text>
</comment>
<comment type="caution">
    <text evidence="4">The sequence shown here is derived from an EMBL/GenBank/DDBJ whole genome shotgun (WGS) entry which is preliminary data.</text>
</comment>
<dbReference type="GO" id="GO:0031956">
    <property type="term" value="F:medium-chain fatty acid-CoA ligase activity"/>
    <property type="evidence" value="ECO:0007669"/>
    <property type="project" value="TreeGrafter"/>
</dbReference>
<dbReference type="InterPro" id="IPR000873">
    <property type="entry name" value="AMP-dep_synth/lig_dom"/>
</dbReference>
<dbReference type="InterPro" id="IPR045851">
    <property type="entry name" value="AMP-bd_C_sf"/>
</dbReference>
<evidence type="ECO:0000256" key="2">
    <source>
        <dbReference type="ARBA" id="ARBA00022598"/>
    </source>
</evidence>
<dbReference type="RefSeq" id="WP_184627683.1">
    <property type="nucleotide sequence ID" value="NZ_JACHCC010000010.1"/>
</dbReference>
<evidence type="ECO:0000259" key="3">
    <source>
        <dbReference type="Pfam" id="PF00501"/>
    </source>
</evidence>
<dbReference type="AlphaFoldDB" id="A0A7X0J6A8"/>
<name>A0A7X0J6A8_9SPHI</name>
<dbReference type="Gene3D" id="3.40.50.12780">
    <property type="entry name" value="N-terminal domain of ligase-like"/>
    <property type="match status" value="1"/>
</dbReference>
<dbReference type="Gene3D" id="3.30.300.30">
    <property type="match status" value="1"/>
</dbReference>
<feature type="domain" description="AMP-dependent synthetase/ligase" evidence="3">
    <location>
        <begin position="110"/>
        <end position="327"/>
    </location>
</feature>
<dbReference type="PANTHER" id="PTHR43201:SF5">
    <property type="entry name" value="MEDIUM-CHAIN ACYL-COA LIGASE ACSF2, MITOCHONDRIAL"/>
    <property type="match status" value="1"/>
</dbReference>
<organism evidence="4 5">
    <name type="scientific">Pedobacter cryoconitis</name>
    <dbReference type="NCBI Taxonomy" id="188932"/>
    <lineage>
        <taxon>Bacteria</taxon>
        <taxon>Pseudomonadati</taxon>
        <taxon>Bacteroidota</taxon>
        <taxon>Sphingobacteriia</taxon>
        <taxon>Sphingobacteriales</taxon>
        <taxon>Sphingobacteriaceae</taxon>
        <taxon>Pedobacter</taxon>
    </lineage>
</organism>
<evidence type="ECO:0000313" key="5">
    <source>
        <dbReference type="Proteomes" id="UP000521017"/>
    </source>
</evidence>
<dbReference type="SUPFAM" id="SSF56801">
    <property type="entry name" value="Acetyl-CoA synthetase-like"/>
    <property type="match status" value="1"/>
</dbReference>
<dbReference type="PANTHER" id="PTHR43201">
    <property type="entry name" value="ACYL-COA SYNTHETASE"/>
    <property type="match status" value="1"/>
</dbReference>
<gene>
    <name evidence="4" type="ORF">HDF25_003873</name>
</gene>
<reference evidence="4 5" key="1">
    <citation type="submission" date="2020-08" db="EMBL/GenBank/DDBJ databases">
        <title>Genomic Encyclopedia of Type Strains, Phase IV (KMG-V): Genome sequencing to study the core and pangenomes of soil and plant-associated prokaryotes.</title>
        <authorList>
            <person name="Whitman W."/>
        </authorList>
    </citation>
    <scope>NUCLEOTIDE SEQUENCE [LARGE SCALE GENOMIC DNA]</scope>
    <source>
        <strain evidence="4 5">M2T3</strain>
    </source>
</reference>
<dbReference type="Pfam" id="PF00501">
    <property type="entry name" value="AMP-binding"/>
    <property type="match status" value="1"/>
</dbReference>
<dbReference type="GO" id="GO:0006631">
    <property type="term" value="P:fatty acid metabolic process"/>
    <property type="evidence" value="ECO:0007669"/>
    <property type="project" value="TreeGrafter"/>
</dbReference>
<protein>
    <submittedName>
        <fullName evidence="4">Acyl-CoA synthetase (AMP-forming)/AMP-acid ligase II</fullName>
    </submittedName>
</protein>
<dbReference type="EMBL" id="JACHCC010000010">
    <property type="protein sequence ID" value="MBB6501698.1"/>
    <property type="molecule type" value="Genomic_DNA"/>
</dbReference>
<dbReference type="Proteomes" id="UP000521017">
    <property type="component" value="Unassembled WGS sequence"/>
</dbReference>
<accession>A0A7X0J6A8</accession>
<proteinExistence type="inferred from homology"/>
<evidence type="ECO:0000256" key="1">
    <source>
        <dbReference type="ARBA" id="ARBA00006432"/>
    </source>
</evidence>
<dbReference type="InterPro" id="IPR042099">
    <property type="entry name" value="ANL_N_sf"/>
</dbReference>
<evidence type="ECO:0000313" key="4">
    <source>
        <dbReference type="EMBL" id="MBB6501698.1"/>
    </source>
</evidence>
<keyword evidence="2 4" id="KW-0436">Ligase</keyword>